<dbReference type="Proteomes" id="UP000558488">
    <property type="component" value="Unassembled WGS sequence"/>
</dbReference>
<evidence type="ECO:0000256" key="5">
    <source>
        <dbReference type="ARBA" id="ARBA00037833"/>
    </source>
</evidence>
<comment type="caution">
    <text evidence="12">The sequence shown here is derived from an EMBL/GenBank/DDBJ whole genome shotgun (WGS) entry which is preliminary data.</text>
</comment>
<evidence type="ECO:0000256" key="4">
    <source>
        <dbReference type="ARBA" id="ARBA00023179"/>
    </source>
</evidence>
<evidence type="ECO:0000256" key="7">
    <source>
        <dbReference type="ARBA" id="ARBA00049732"/>
    </source>
</evidence>
<evidence type="ECO:0000256" key="10">
    <source>
        <dbReference type="SAM" id="MobiDB-lite"/>
    </source>
</evidence>
<evidence type="ECO:0000259" key="11">
    <source>
        <dbReference type="Pfam" id="PF23598"/>
    </source>
</evidence>
<feature type="domain" description="Disease resistance R13L4/SHOC-2-like LRR" evidence="11">
    <location>
        <begin position="78"/>
        <end position="186"/>
    </location>
</feature>
<evidence type="ECO:0000313" key="12">
    <source>
        <dbReference type="EMBL" id="KAF6304839.1"/>
    </source>
</evidence>
<dbReference type="PANTHER" id="PTHR48051:SF2">
    <property type="entry name" value="LEUCINE RICH REPEAT CONTAINING 39"/>
    <property type="match status" value="1"/>
</dbReference>
<dbReference type="Gene3D" id="3.80.10.10">
    <property type="entry name" value="Ribonuclease Inhibitor"/>
    <property type="match status" value="2"/>
</dbReference>
<comment type="subunit">
    <text evidence="9">Interacts with MYH7 (via C-terminus).</text>
</comment>
<dbReference type="InterPro" id="IPR050216">
    <property type="entry name" value="LRR_domain-containing"/>
</dbReference>
<evidence type="ECO:0000256" key="3">
    <source>
        <dbReference type="ARBA" id="ARBA00022737"/>
    </source>
</evidence>
<dbReference type="EMBL" id="JACAGB010000024">
    <property type="protein sequence ID" value="KAF6304839.1"/>
    <property type="molecule type" value="Genomic_DNA"/>
</dbReference>
<keyword evidence="3" id="KW-0677">Repeat</keyword>
<dbReference type="SUPFAM" id="SSF52058">
    <property type="entry name" value="L domain-like"/>
    <property type="match status" value="1"/>
</dbReference>
<proteinExistence type="predicted"/>
<keyword evidence="2" id="KW-0433">Leucine-rich repeat</keyword>
<dbReference type="PANTHER" id="PTHR48051">
    <property type="match status" value="1"/>
</dbReference>
<keyword evidence="1" id="KW-0963">Cytoplasm</keyword>
<dbReference type="GO" id="GO:0031430">
    <property type="term" value="C:M band"/>
    <property type="evidence" value="ECO:0007669"/>
    <property type="project" value="UniProtKB-SubCell"/>
</dbReference>
<dbReference type="FunFam" id="3.80.10.10:FF:000248">
    <property type="entry name" value="Leucine rich repeat containing 39"/>
    <property type="match status" value="1"/>
</dbReference>
<dbReference type="InterPro" id="IPR032675">
    <property type="entry name" value="LRR_dom_sf"/>
</dbReference>
<feature type="compositionally biased region" description="Polar residues" evidence="10">
    <location>
        <begin position="333"/>
        <end position="343"/>
    </location>
</feature>
<gene>
    <name evidence="12" type="ORF">mPipKuh1_010938</name>
</gene>
<evidence type="ECO:0000256" key="6">
    <source>
        <dbReference type="ARBA" id="ARBA00049587"/>
    </source>
</evidence>
<comment type="subcellular location">
    <subcellularLocation>
        <location evidence="5">Cytoplasm</location>
        <location evidence="5">Myofibril</location>
        <location evidence="5">Sarcomere</location>
        <location evidence="5">M line</location>
    </subcellularLocation>
</comment>
<evidence type="ECO:0000256" key="1">
    <source>
        <dbReference type="ARBA" id="ARBA00022490"/>
    </source>
</evidence>
<dbReference type="FunFam" id="3.80.10.10:FF:000249">
    <property type="entry name" value="Leucine rich repeat containing 39"/>
    <property type="match status" value="1"/>
</dbReference>
<keyword evidence="4" id="KW-0514">Muscle protein</keyword>
<sequence length="371" mass="41355">MAGDGVCAGAVHAVKEVWERRIQTLTEDLKREKEFKQKLVRIWEERVSLTRLKEKVTRENGRVILKIEQEEWKTLPSSLLKLNQLQEWQLHRTGLLKIPEFVGRFQNLLVLDLSRNTISEIPRGIGLLTRLQELILSYNKIKTVPKELGSCAGLEKLELAVNRDICELPQELSRLTKLTHLDLSMNSFTAVPPAVLSMPALEWLDLGSNQLQQLPDAIERMQSLHTLWLQRNEIACLPESISRLQSLGTLVLSNNRLQDIPACMGEMPGLRFVNFRDNPLRLDVTLPPAASAEEEGEQELFGLQFMRAYIQEARRQAGARLAPDAEGEEGRETNGSIDGSETHPSAGPAGSADPASPDLAPADPSSADPDG</sequence>
<feature type="compositionally biased region" description="Low complexity" evidence="10">
    <location>
        <begin position="344"/>
        <end position="371"/>
    </location>
</feature>
<dbReference type="SMART" id="SM00369">
    <property type="entry name" value="LRR_TYP"/>
    <property type="match status" value="6"/>
</dbReference>
<feature type="region of interest" description="Disordered" evidence="10">
    <location>
        <begin position="318"/>
        <end position="371"/>
    </location>
</feature>
<dbReference type="InterPro" id="IPR003591">
    <property type="entry name" value="Leu-rich_rpt_typical-subtyp"/>
</dbReference>
<dbReference type="Pfam" id="PF23598">
    <property type="entry name" value="LRR_14"/>
    <property type="match status" value="1"/>
</dbReference>
<evidence type="ECO:0000256" key="9">
    <source>
        <dbReference type="ARBA" id="ARBA00063407"/>
    </source>
</evidence>
<organism evidence="12 13">
    <name type="scientific">Pipistrellus kuhlii</name>
    <name type="common">Kuhl's pipistrelle</name>
    <dbReference type="NCBI Taxonomy" id="59472"/>
    <lineage>
        <taxon>Eukaryota</taxon>
        <taxon>Metazoa</taxon>
        <taxon>Chordata</taxon>
        <taxon>Craniata</taxon>
        <taxon>Vertebrata</taxon>
        <taxon>Euteleostomi</taxon>
        <taxon>Mammalia</taxon>
        <taxon>Eutheria</taxon>
        <taxon>Laurasiatheria</taxon>
        <taxon>Chiroptera</taxon>
        <taxon>Yangochiroptera</taxon>
        <taxon>Vespertilionidae</taxon>
        <taxon>Pipistrellus</taxon>
    </lineage>
</organism>
<comment type="function">
    <text evidence="6">Component of the sarcomeric M-band which plays a role in myocyte response to biomechanical stress. May regulate expression of other M-band proteins via an SRF-dependent pathway. Important for normal contractile function in heart.</text>
</comment>
<evidence type="ECO:0000313" key="13">
    <source>
        <dbReference type="Proteomes" id="UP000558488"/>
    </source>
</evidence>
<reference evidence="12 13" key="1">
    <citation type="journal article" date="2020" name="Nature">
        <title>Six reference-quality genomes reveal evolution of bat adaptations.</title>
        <authorList>
            <person name="Jebb D."/>
            <person name="Huang Z."/>
            <person name="Pippel M."/>
            <person name="Hughes G.M."/>
            <person name="Lavrichenko K."/>
            <person name="Devanna P."/>
            <person name="Winkler S."/>
            <person name="Jermiin L.S."/>
            <person name="Skirmuntt E.C."/>
            <person name="Katzourakis A."/>
            <person name="Burkitt-Gray L."/>
            <person name="Ray D.A."/>
            <person name="Sullivan K.A.M."/>
            <person name="Roscito J.G."/>
            <person name="Kirilenko B.M."/>
            <person name="Davalos L.M."/>
            <person name="Corthals A.P."/>
            <person name="Power M.L."/>
            <person name="Jones G."/>
            <person name="Ransome R.D."/>
            <person name="Dechmann D.K.N."/>
            <person name="Locatelli A.G."/>
            <person name="Puechmaille S.J."/>
            <person name="Fedrigo O."/>
            <person name="Jarvis E.D."/>
            <person name="Hiller M."/>
            <person name="Vernes S.C."/>
            <person name="Myers E.W."/>
            <person name="Teeling E.C."/>
        </authorList>
    </citation>
    <scope>NUCLEOTIDE SEQUENCE [LARGE SCALE GENOMIC DNA]</scope>
    <source>
        <strain evidence="12">MPipKuh1</strain>
        <tissue evidence="12">Flight muscle</tissue>
    </source>
</reference>
<dbReference type="AlphaFoldDB" id="A0A7J7TW41"/>
<dbReference type="InterPro" id="IPR055414">
    <property type="entry name" value="LRR_R13L4/SHOC2-like"/>
</dbReference>
<evidence type="ECO:0000256" key="8">
    <source>
        <dbReference type="ARBA" id="ARBA00049815"/>
    </source>
</evidence>
<keyword evidence="13" id="KW-1185">Reference proteome</keyword>
<dbReference type="InterPro" id="IPR001611">
    <property type="entry name" value="Leu-rich_rpt"/>
</dbReference>
<name>A0A7J7TW41_PIPKU</name>
<dbReference type="SMART" id="SM00364">
    <property type="entry name" value="LRR_BAC"/>
    <property type="match status" value="4"/>
</dbReference>
<dbReference type="Pfam" id="PF00560">
    <property type="entry name" value="LRR_1"/>
    <property type="match status" value="1"/>
</dbReference>
<dbReference type="PROSITE" id="PS51450">
    <property type="entry name" value="LRR"/>
    <property type="match status" value="2"/>
</dbReference>
<protein>
    <recommendedName>
        <fullName evidence="7">Leucine-rich repeat-containing protein 39</fullName>
    </recommendedName>
    <alternativeName>
        <fullName evidence="8">Myosin-interacting M-band-associated stress-responsive protein</fullName>
    </alternativeName>
</protein>
<evidence type="ECO:0000256" key="2">
    <source>
        <dbReference type="ARBA" id="ARBA00022614"/>
    </source>
</evidence>
<accession>A0A7J7TW41</accession>